<sequence length="441" mass="47906">MIMEEKNIWQKFIDNFTKISIKIGNQIYLRSLRDAFAMIMPLFILAGLGVLTNNVIFPLFLNGSNLENFQTFGNLIVNGTLNIAGLIIAPVVGYCLARNRNYKNALGAAIVSLAGLIVVMPTTLQAVPVSGKKAVEISGFLSYANIGVTGMFAGIIIGLVAAELFMRLSKIEKIKINLGENVPPAVSNSFLTLIPTIVVLSVLAIIGAVLSVGFNTDLIRLITTIIQEPLRRVNTSLPGFLLIYSVGNLLFGFGIHQAVINGTLLDPVLLINMNKNMQAFAAGHHVPYIITSVFRDTFGMMGGTGSTICLLIATFVFSRIKASRQVAGLSIVPGIFNINEPVIYGYPIVFNIPLLIPFVLTPVISLLIAYSATVLGLMNRTVVMVPWTTPPFVNGFLATGGDWRAIVVQLISFIIGILFYIPFMKISERVLVSQAQREQSK</sequence>
<evidence type="ECO:0000313" key="11">
    <source>
        <dbReference type="EMBL" id="KRL04566.1"/>
    </source>
</evidence>
<keyword evidence="11" id="KW-0808">Transferase</keyword>
<dbReference type="GO" id="GO:1901264">
    <property type="term" value="P:carbohydrate derivative transport"/>
    <property type="evidence" value="ECO:0007669"/>
    <property type="project" value="TreeGrafter"/>
</dbReference>
<feature type="transmembrane region" description="Helical" evidence="9">
    <location>
        <begin position="144"/>
        <end position="165"/>
    </location>
</feature>
<dbReference type="GO" id="GO:0009401">
    <property type="term" value="P:phosphoenolpyruvate-dependent sugar phosphotransferase system"/>
    <property type="evidence" value="ECO:0007669"/>
    <property type="project" value="InterPro"/>
</dbReference>
<dbReference type="InterPro" id="IPR004796">
    <property type="entry name" value="PTS_IIC_cello"/>
</dbReference>
<proteinExistence type="predicted"/>
<evidence type="ECO:0000256" key="7">
    <source>
        <dbReference type="ARBA" id="ARBA00023136"/>
    </source>
</evidence>
<dbReference type="PROSITE" id="PS51105">
    <property type="entry name" value="PTS_EIIC_TYPE_3"/>
    <property type="match status" value="1"/>
</dbReference>
<feature type="domain" description="PTS EIIC type-3" evidence="10">
    <location>
        <begin position="12"/>
        <end position="423"/>
    </location>
</feature>
<name>A0A0R1M924_9LACO</name>
<keyword evidence="4 8" id="KW-0762">Sugar transport</keyword>
<evidence type="ECO:0000259" key="10">
    <source>
        <dbReference type="PROSITE" id="PS51105"/>
    </source>
</evidence>
<dbReference type="NCBIfam" id="TIGR00410">
    <property type="entry name" value="lacE"/>
    <property type="match status" value="1"/>
</dbReference>
<evidence type="ECO:0000256" key="9">
    <source>
        <dbReference type="SAM" id="Phobius"/>
    </source>
</evidence>
<dbReference type="EMBL" id="AZEH01000039">
    <property type="protein sequence ID" value="KRL04566.1"/>
    <property type="molecule type" value="Genomic_DNA"/>
</dbReference>
<gene>
    <name evidence="11" type="ORF">FD46_GL001698</name>
</gene>
<feature type="transmembrane region" description="Helical" evidence="9">
    <location>
        <begin position="186"/>
        <end position="210"/>
    </location>
</feature>
<dbReference type="InterPro" id="IPR004501">
    <property type="entry name" value="PTS_EIIC_3"/>
</dbReference>
<keyword evidence="6 9" id="KW-1133">Transmembrane helix</keyword>
<reference evidence="11 12" key="1">
    <citation type="journal article" date="2015" name="Genome Announc.">
        <title>Expanding the biotechnology potential of lactobacilli through comparative genomics of 213 strains and associated genera.</title>
        <authorList>
            <person name="Sun Z."/>
            <person name="Harris H.M."/>
            <person name="McCann A."/>
            <person name="Guo C."/>
            <person name="Argimon S."/>
            <person name="Zhang W."/>
            <person name="Yang X."/>
            <person name="Jeffery I.B."/>
            <person name="Cooney J.C."/>
            <person name="Kagawa T.F."/>
            <person name="Liu W."/>
            <person name="Song Y."/>
            <person name="Salvetti E."/>
            <person name="Wrobel A."/>
            <person name="Rasinkangas P."/>
            <person name="Parkhill J."/>
            <person name="Rea M.C."/>
            <person name="O'Sullivan O."/>
            <person name="Ritari J."/>
            <person name="Douillard F.P."/>
            <person name="Paul Ross R."/>
            <person name="Yang R."/>
            <person name="Briner A.E."/>
            <person name="Felis G.E."/>
            <person name="de Vos W.M."/>
            <person name="Barrangou R."/>
            <person name="Klaenhammer T.R."/>
            <person name="Caufield P.W."/>
            <person name="Cui Y."/>
            <person name="Zhang H."/>
            <person name="O'Toole P.W."/>
        </authorList>
    </citation>
    <scope>NUCLEOTIDE SEQUENCE [LARGE SCALE GENOMIC DNA]</scope>
    <source>
        <strain evidence="11 12">DSM 19972</strain>
    </source>
</reference>
<evidence type="ECO:0000256" key="3">
    <source>
        <dbReference type="ARBA" id="ARBA00022475"/>
    </source>
</evidence>
<evidence type="ECO:0000256" key="5">
    <source>
        <dbReference type="ARBA" id="ARBA00022692"/>
    </source>
</evidence>
<evidence type="ECO:0000313" key="12">
    <source>
        <dbReference type="Proteomes" id="UP000051686"/>
    </source>
</evidence>
<keyword evidence="2 8" id="KW-0813">Transport</keyword>
<accession>A0A0R1M924</accession>
<feature type="transmembrane region" description="Helical" evidence="9">
    <location>
        <begin position="298"/>
        <end position="317"/>
    </location>
</feature>
<keyword evidence="3 8" id="KW-1003">Cell membrane</keyword>
<organism evidence="11 12">
    <name type="scientific">Liquorilactobacillus oeni DSM 19972</name>
    <dbReference type="NCBI Taxonomy" id="1423777"/>
    <lineage>
        <taxon>Bacteria</taxon>
        <taxon>Bacillati</taxon>
        <taxon>Bacillota</taxon>
        <taxon>Bacilli</taxon>
        <taxon>Lactobacillales</taxon>
        <taxon>Lactobacillaceae</taxon>
        <taxon>Liquorilactobacillus</taxon>
    </lineage>
</organism>
<keyword evidence="7 8" id="KW-0472">Membrane</keyword>
<evidence type="ECO:0000256" key="8">
    <source>
        <dbReference type="PIRNR" id="PIRNR006351"/>
    </source>
</evidence>
<evidence type="ECO:0000256" key="4">
    <source>
        <dbReference type="ARBA" id="ARBA00022597"/>
    </source>
</evidence>
<comment type="subcellular location">
    <subcellularLocation>
        <location evidence="1">Cell membrane</location>
        <topology evidence="1">Multi-pass membrane protein</topology>
    </subcellularLocation>
</comment>
<feature type="transmembrane region" description="Helical" evidence="9">
    <location>
        <begin position="354"/>
        <end position="378"/>
    </location>
</feature>
<dbReference type="PATRIC" id="fig|1423777.3.peg.1751"/>
<dbReference type="Pfam" id="PF02378">
    <property type="entry name" value="PTS_EIIC"/>
    <property type="match status" value="1"/>
</dbReference>
<feature type="transmembrane region" description="Helical" evidence="9">
    <location>
        <begin position="403"/>
        <end position="423"/>
    </location>
</feature>
<keyword evidence="12" id="KW-1185">Reference proteome</keyword>
<dbReference type="PANTHER" id="PTHR33989">
    <property type="match status" value="1"/>
</dbReference>
<keyword evidence="5 9" id="KW-0812">Transmembrane</keyword>
<dbReference type="InterPro" id="IPR051088">
    <property type="entry name" value="PTS_Sugar-EIIC/EIIB"/>
</dbReference>
<feature type="transmembrane region" description="Helical" evidence="9">
    <location>
        <begin position="76"/>
        <end position="97"/>
    </location>
</feature>
<comment type="caution">
    <text evidence="11">The sequence shown here is derived from an EMBL/GenBank/DDBJ whole genome shotgun (WGS) entry which is preliminary data.</text>
</comment>
<dbReference type="Proteomes" id="UP000051686">
    <property type="component" value="Unassembled WGS sequence"/>
</dbReference>
<dbReference type="STRING" id="1423777.FD46_GL001698"/>
<dbReference type="GO" id="GO:0008982">
    <property type="term" value="F:protein-N(PI)-phosphohistidine-sugar phosphotransferase activity"/>
    <property type="evidence" value="ECO:0007669"/>
    <property type="project" value="UniProtKB-UniRule"/>
</dbReference>
<evidence type="ECO:0000256" key="2">
    <source>
        <dbReference type="ARBA" id="ARBA00022448"/>
    </source>
</evidence>
<dbReference type="InterPro" id="IPR003352">
    <property type="entry name" value="PTS_EIIC"/>
</dbReference>
<dbReference type="PIRSF" id="PIRSF006351">
    <property type="entry name" value="PTS_EIIC-Cellobiose"/>
    <property type="match status" value="1"/>
</dbReference>
<dbReference type="PANTHER" id="PTHR33989:SF10">
    <property type="entry name" value="PERMEASE IIC COMPONENT"/>
    <property type="match status" value="1"/>
</dbReference>
<feature type="transmembrane region" description="Helical" evidence="9">
    <location>
        <begin position="35"/>
        <end position="56"/>
    </location>
</feature>
<comment type="function">
    <text evidence="8">The phosphoenolpyruvate-dependent sugar phosphotransferase system (PTS), a major carbohydrate active -transport system, catalyzes the phosphorylation of incoming sugar substrates concomitant with their translocation across the cell membrane.</text>
</comment>
<evidence type="ECO:0000256" key="1">
    <source>
        <dbReference type="ARBA" id="ARBA00004651"/>
    </source>
</evidence>
<dbReference type="GO" id="GO:0005886">
    <property type="term" value="C:plasma membrane"/>
    <property type="evidence" value="ECO:0007669"/>
    <property type="project" value="UniProtKB-SubCell"/>
</dbReference>
<protein>
    <recommendedName>
        <fullName evidence="8">Permease IIC component</fullName>
    </recommendedName>
</protein>
<dbReference type="AlphaFoldDB" id="A0A0R1M924"/>
<evidence type="ECO:0000256" key="6">
    <source>
        <dbReference type="ARBA" id="ARBA00022989"/>
    </source>
</evidence>
<feature type="transmembrane region" description="Helical" evidence="9">
    <location>
        <begin position="104"/>
        <end position="124"/>
    </location>
</feature>